<keyword evidence="7 8" id="KW-0807">Transducer</keyword>
<proteinExistence type="inferred from homology"/>
<dbReference type="GO" id="GO:0004930">
    <property type="term" value="F:G protein-coupled receptor activity"/>
    <property type="evidence" value="ECO:0000318"/>
    <property type="project" value="GO_Central"/>
</dbReference>
<dbReference type="InterPro" id="IPR000276">
    <property type="entry name" value="GPCR_Rhodpsn"/>
</dbReference>
<dbReference type="InterPro" id="IPR017452">
    <property type="entry name" value="GPCR_Rhodpsn_7TM"/>
</dbReference>
<dbReference type="GO" id="GO:0005886">
    <property type="term" value="C:plasma membrane"/>
    <property type="evidence" value="ECO:0000318"/>
    <property type="project" value="GO_Central"/>
</dbReference>
<dbReference type="RefSeq" id="XP_030837002.1">
    <property type="nucleotide sequence ID" value="XM_030981142.1"/>
</dbReference>
<reference evidence="12" key="1">
    <citation type="submission" date="2015-02" db="EMBL/GenBank/DDBJ databases">
        <title>Genome sequencing for Strongylocentrotus purpuratus.</title>
        <authorList>
            <person name="Murali S."/>
            <person name="Liu Y."/>
            <person name="Vee V."/>
            <person name="English A."/>
            <person name="Wang M."/>
            <person name="Skinner E."/>
            <person name="Han Y."/>
            <person name="Muzny D.M."/>
            <person name="Worley K.C."/>
            <person name="Gibbs R.A."/>
        </authorList>
    </citation>
    <scope>NUCLEOTIDE SEQUENCE</scope>
</reference>
<feature type="transmembrane region" description="Helical" evidence="9">
    <location>
        <begin position="80"/>
        <end position="101"/>
    </location>
</feature>
<keyword evidence="12" id="KW-1185">Reference proteome</keyword>
<name>A0A7M7NKA9_STRPU</name>
<keyword evidence="2 8" id="KW-0812">Transmembrane</keyword>
<dbReference type="PROSITE" id="PS00237">
    <property type="entry name" value="G_PROTEIN_RECEP_F1_1"/>
    <property type="match status" value="1"/>
</dbReference>
<evidence type="ECO:0000256" key="1">
    <source>
        <dbReference type="ARBA" id="ARBA00004141"/>
    </source>
</evidence>
<dbReference type="PANTHER" id="PTHR24243">
    <property type="entry name" value="G-PROTEIN COUPLED RECEPTOR"/>
    <property type="match status" value="1"/>
</dbReference>
<sequence length="375" mass="42258">MTDFPGIISDDHLDDLGYCETADIRNVSEESAWGWSYSGPEWGFNTIFLPIVMTIGVLDNCAFIFVVYRVKSMQTITNYYLVNLAFADMMFITFAVVHKIIKIFTSPISFDDSGLGLEGCMVIFLFLSAAYNASMCFITAVSVERYNAVCNPLKMHQAQGSKRWSFTRNVCIVSWVVAFLVSGTFLPSYGKYEHSCYEWPDVEPYKNWPKKTSHCNPFSLVADSYTSGAQTIPFFITLVVNFILHHKTLKGLSSSLGKTKGDGSRSERDAKIHSQTVRMLVVNSVLFFVFLSPFEFISLFVMINILITGGIVIPGKTLTVYIYIARTLTYLNSLSNPIIYTVFCKRYFNAFKEAFGLKSKLSRDPSVSTVSKNVR</sequence>
<keyword evidence="6 8" id="KW-0675">Receptor</keyword>
<reference evidence="11" key="2">
    <citation type="submission" date="2021-01" db="UniProtKB">
        <authorList>
            <consortium name="EnsemblMetazoa"/>
        </authorList>
    </citation>
    <scope>IDENTIFICATION</scope>
</reference>
<dbReference type="OrthoDB" id="6076970at2759"/>
<evidence type="ECO:0000256" key="3">
    <source>
        <dbReference type="ARBA" id="ARBA00022989"/>
    </source>
</evidence>
<dbReference type="KEGG" id="spu:586474"/>
<organism evidence="11 12">
    <name type="scientific">Strongylocentrotus purpuratus</name>
    <name type="common">Purple sea urchin</name>
    <dbReference type="NCBI Taxonomy" id="7668"/>
    <lineage>
        <taxon>Eukaryota</taxon>
        <taxon>Metazoa</taxon>
        <taxon>Echinodermata</taxon>
        <taxon>Eleutherozoa</taxon>
        <taxon>Echinozoa</taxon>
        <taxon>Echinoidea</taxon>
        <taxon>Euechinoidea</taxon>
        <taxon>Echinacea</taxon>
        <taxon>Camarodonta</taxon>
        <taxon>Echinidea</taxon>
        <taxon>Strongylocentrotidae</taxon>
        <taxon>Strongylocentrotus</taxon>
    </lineage>
</organism>
<keyword evidence="5 9" id="KW-0472">Membrane</keyword>
<dbReference type="Proteomes" id="UP000007110">
    <property type="component" value="Unassembled WGS sequence"/>
</dbReference>
<feature type="transmembrane region" description="Helical" evidence="9">
    <location>
        <begin position="227"/>
        <end position="244"/>
    </location>
</feature>
<evidence type="ECO:0000256" key="9">
    <source>
        <dbReference type="SAM" id="Phobius"/>
    </source>
</evidence>
<dbReference type="Gene3D" id="1.20.1070.10">
    <property type="entry name" value="Rhodopsin 7-helix transmembrane proteins"/>
    <property type="match status" value="1"/>
</dbReference>
<feature type="transmembrane region" description="Helical" evidence="9">
    <location>
        <begin position="121"/>
        <end position="143"/>
    </location>
</feature>
<evidence type="ECO:0000256" key="2">
    <source>
        <dbReference type="ARBA" id="ARBA00022692"/>
    </source>
</evidence>
<dbReference type="PANTHER" id="PTHR24243:SF208">
    <property type="entry name" value="PYROKININ-1 RECEPTOR"/>
    <property type="match status" value="1"/>
</dbReference>
<dbReference type="AlphaFoldDB" id="A0A7M7NKA9"/>
<protein>
    <recommendedName>
        <fullName evidence="10">G-protein coupled receptors family 1 profile domain-containing protein</fullName>
    </recommendedName>
</protein>
<evidence type="ECO:0000256" key="8">
    <source>
        <dbReference type="RuleBase" id="RU000688"/>
    </source>
</evidence>
<evidence type="ECO:0000259" key="10">
    <source>
        <dbReference type="PROSITE" id="PS50262"/>
    </source>
</evidence>
<evidence type="ECO:0000256" key="4">
    <source>
        <dbReference type="ARBA" id="ARBA00023040"/>
    </source>
</evidence>
<dbReference type="EnsemblMetazoa" id="XM_030981142">
    <property type="protein sequence ID" value="XP_030837002"/>
    <property type="gene ID" value="LOC586474"/>
</dbReference>
<evidence type="ECO:0000256" key="6">
    <source>
        <dbReference type="ARBA" id="ARBA00023170"/>
    </source>
</evidence>
<comment type="subcellular location">
    <subcellularLocation>
        <location evidence="1">Membrane</location>
        <topology evidence="1">Multi-pass membrane protein</topology>
    </subcellularLocation>
</comment>
<dbReference type="OMA" id="LEGCMVI"/>
<dbReference type="PRINTS" id="PR00237">
    <property type="entry name" value="GPCRRHODOPSN"/>
</dbReference>
<dbReference type="CDD" id="cd00637">
    <property type="entry name" value="7tm_classA_rhodopsin-like"/>
    <property type="match status" value="1"/>
</dbReference>
<keyword evidence="4 8" id="KW-0297">G-protein coupled receptor</keyword>
<feature type="domain" description="G-protein coupled receptors family 1 profile" evidence="10">
    <location>
        <begin position="59"/>
        <end position="340"/>
    </location>
</feature>
<evidence type="ECO:0000256" key="7">
    <source>
        <dbReference type="ARBA" id="ARBA00023224"/>
    </source>
</evidence>
<dbReference type="Pfam" id="PF00001">
    <property type="entry name" value="7tm_1"/>
    <property type="match status" value="1"/>
</dbReference>
<feature type="transmembrane region" description="Helical" evidence="9">
    <location>
        <begin position="47"/>
        <end position="68"/>
    </location>
</feature>
<dbReference type="GO" id="GO:0007186">
    <property type="term" value="P:G protein-coupled receptor signaling pathway"/>
    <property type="evidence" value="ECO:0000318"/>
    <property type="project" value="GO_Central"/>
</dbReference>
<evidence type="ECO:0000313" key="12">
    <source>
        <dbReference type="Proteomes" id="UP000007110"/>
    </source>
</evidence>
<dbReference type="InParanoid" id="A0A7M7NKA9"/>
<accession>A0A7M7NKA9</accession>
<comment type="similarity">
    <text evidence="8">Belongs to the G-protein coupled receptor 1 family.</text>
</comment>
<dbReference type="SUPFAM" id="SSF81321">
    <property type="entry name" value="Family A G protein-coupled receptor-like"/>
    <property type="match status" value="1"/>
</dbReference>
<dbReference type="PROSITE" id="PS50262">
    <property type="entry name" value="G_PROTEIN_RECEP_F1_2"/>
    <property type="match status" value="1"/>
</dbReference>
<dbReference type="GeneID" id="586474"/>
<keyword evidence="3 9" id="KW-1133">Transmembrane helix</keyword>
<evidence type="ECO:0000256" key="5">
    <source>
        <dbReference type="ARBA" id="ARBA00023136"/>
    </source>
</evidence>
<feature type="transmembrane region" description="Helical" evidence="9">
    <location>
        <begin position="164"/>
        <end position="185"/>
    </location>
</feature>
<evidence type="ECO:0000313" key="11">
    <source>
        <dbReference type="EnsemblMetazoa" id="XP_030837002"/>
    </source>
</evidence>